<feature type="non-terminal residue" evidence="1">
    <location>
        <position position="91"/>
    </location>
</feature>
<protein>
    <submittedName>
        <fullName evidence="1">Uncharacterized protein</fullName>
    </submittedName>
</protein>
<dbReference type="AlphaFoldDB" id="X0UJW4"/>
<name>X0UJW4_9ZZZZ</name>
<accession>X0UJW4</accession>
<organism evidence="1">
    <name type="scientific">marine sediment metagenome</name>
    <dbReference type="NCBI Taxonomy" id="412755"/>
    <lineage>
        <taxon>unclassified sequences</taxon>
        <taxon>metagenomes</taxon>
        <taxon>ecological metagenomes</taxon>
    </lineage>
</organism>
<gene>
    <name evidence="1" type="ORF">S01H1_41617</name>
</gene>
<proteinExistence type="predicted"/>
<dbReference type="EMBL" id="BARS01026407">
    <property type="protein sequence ID" value="GAG00648.1"/>
    <property type="molecule type" value="Genomic_DNA"/>
</dbReference>
<reference evidence="1" key="1">
    <citation type="journal article" date="2014" name="Front. Microbiol.">
        <title>High frequency of phylogenetically diverse reductive dehalogenase-homologous genes in deep subseafloor sedimentary metagenomes.</title>
        <authorList>
            <person name="Kawai M."/>
            <person name="Futagami T."/>
            <person name="Toyoda A."/>
            <person name="Takaki Y."/>
            <person name="Nishi S."/>
            <person name="Hori S."/>
            <person name="Arai W."/>
            <person name="Tsubouchi T."/>
            <person name="Morono Y."/>
            <person name="Uchiyama I."/>
            <person name="Ito T."/>
            <person name="Fujiyama A."/>
            <person name="Inagaki F."/>
            <person name="Takami H."/>
        </authorList>
    </citation>
    <scope>NUCLEOTIDE SEQUENCE</scope>
    <source>
        <strain evidence="1">Expedition CK06-06</strain>
    </source>
</reference>
<comment type="caution">
    <text evidence="1">The sequence shown here is derived from an EMBL/GenBank/DDBJ whole genome shotgun (WGS) entry which is preliminary data.</text>
</comment>
<sequence length="91" mass="9796">MAIIEKSMLKAITEPKGQSKVFSIKCSTLMAIVDCASDPRSAGVAYDPKVHNEAKIQPAAIPGTERGRVTLRKVLMRPAPRLRAASFNDGS</sequence>
<evidence type="ECO:0000313" key="1">
    <source>
        <dbReference type="EMBL" id="GAG00648.1"/>
    </source>
</evidence>